<dbReference type="GO" id="GO:0051301">
    <property type="term" value="P:cell division"/>
    <property type="evidence" value="ECO:0007669"/>
    <property type="project" value="UniProtKB-KW"/>
</dbReference>
<dbReference type="EMBL" id="CP043043">
    <property type="protein sequence ID" value="QEH94859.1"/>
    <property type="molecule type" value="Genomic_DNA"/>
</dbReference>
<feature type="domain" description="FAD-binding PCMH-type" evidence="20">
    <location>
        <begin position="27"/>
        <end position="191"/>
    </location>
</feature>
<evidence type="ECO:0000256" key="19">
    <source>
        <dbReference type="HAMAP-Rule" id="MF_00037"/>
    </source>
</evidence>
<evidence type="ECO:0000256" key="17">
    <source>
        <dbReference type="ARBA" id="ARBA00031026"/>
    </source>
</evidence>
<dbReference type="PANTHER" id="PTHR21071:SF4">
    <property type="entry name" value="UDP-N-ACETYLENOLPYRUVOYLGLUCOSAMINE REDUCTASE"/>
    <property type="match status" value="1"/>
</dbReference>
<evidence type="ECO:0000256" key="12">
    <source>
        <dbReference type="ARBA" id="ARBA00022960"/>
    </source>
</evidence>
<keyword evidence="14 19" id="KW-0560">Oxidoreductase</keyword>
<evidence type="ECO:0000259" key="20">
    <source>
        <dbReference type="PROSITE" id="PS51387"/>
    </source>
</evidence>
<dbReference type="InterPro" id="IPR011601">
    <property type="entry name" value="MurB_C"/>
</dbReference>
<evidence type="ECO:0000256" key="3">
    <source>
        <dbReference type="ARBA" id="ARBA00004496"/>
    </source>
</evidence>
<dbReference type="GO" id="GO:0071949">
    <property type="term" value="F:FAD binding"/>
    <property type="evidence" value="ECO:0007669"/>
    <property type="project" value="InterPro"/>
</dbReference>
<dbReference type="GO" id="GO:0071555">
    <property type="term" value="P:cell wall organization"/>
    <property type="evidence" value="ECO:0007669"/>
    <property type="project" value="UniProtKB-KW"/>
</dbReference>
<keyword evidence="15 19" id="KW-0131">Cell cycle</keyword>
<evidence type="ECO:0000256" key="7">
    <source>
        <dbReference type="ARBA" id="ARBA00022490"/>
    </source>
</evidence>
<evidence type="ECO:0000256" key="14">
    <source>
        <dbReference type="ARBA" id="ARBA00023002"/>
    </source>
</evidence>
<comment type="catalytic activity">
    <reaction evidence="18 19">
        <text>UDP-N-acetyl-alpha-D-muramate + NADP(+) = UDP-N-acetyl-3-O-(1-carboxyvinyl)-alpha-D-glucosamine + NADPH + H(+)</text>
        <dbReference type="Rhea" id="RHEA:12248"/>
        <dbReference type="ChEBI" id="CHEBI:15378"/>
        <dbReference type="ChEBI" id="CHEBI:57783"/>
        <dbReference type="ChEBI" id="CHEBI:58349"/>
        <dbReference type="ChEBI" id="CHEBI:68483"/>
        <dbReference type="ChEBI" id="CHEBI:70757"/>
        <dbReference type="EC" id="1.3.1.98"/>
    </reaction>
</comment>
<dbReference type="PROSITE" id="PS51387">
    <property type="entry name" value="FAD_PCMH"/>
    <property type="match status" value="1"/>
</dbReference>
<dbReference type="InterPro" id="IPR036635">
    <property type="entry name" value="MurB_C_sf"/>
</dbReference>
<dbReference type="Gene3D" id="3.90.78.10">
    <property type="entry name" value="UDP-N-acetylenolpyruvoylglucosamine reductase, C-terminal domain"/>
    <property type="match status" value="1"/>
</dbReference>
<keyword evidence="10 19" id="KW-0274">FAD</keyword>
<comment type="pathway">
    <text evidence="4 19">Cell wall biogenesis; peptidoglycan biosynthesis.</text>
</comment>
<accession>A0AAP9EP70</accession>
<dbReference type="HAMAP" id="MF_00037">
    <property type="entry name" value="MurB"/>
    <property type="match status" value="1"/>
</dbReference>
<dbReference type="NCBIfam" id="NF010480">
    <property type="entry name" value="PRK13905.1"/>
    <property type="match status" value="1"/>
</dbReference>
<dbReference type="NCBIfam" id="TIGR00179">
    <property type="entry name" value="murB"/>
    <property type="match status" value="1"/>
</dbReference>
<dbReference type="GO" id="GO:0008360">
    <property type="term" value="P:regulation of cell shape"/>
    <property type="evidence" value="ECO:0007669"/>
    <property type="project" value="UniProtKB-KW"/>
</dbReference>
<evidence type="ECO:0000313" key="21">
    <source>
        <dbReference type="EMBL" id="QEH94859.1"/>
    </source>
</evidence>
<dbReference type="RefSeq" id="WP_148619152.1">
    <property type="nucleotide sequence ID" value="NZ_CP043043.1"/>
</dbReference>
<dbReference type="InterPro" id="IPR036318">
    <property type="entry name" value="FAD-bd_PCMH-like_sf"/>
</dbReference>
<feature type="active site" evidence="19">
    <location>
        <position position="290"/>
    </location>
</feature>
<evidence type="ECO:0000256" key="9">
    <source>
        <dbReference type="ARBA" id="ARBA00022630"/>
    </source>
</evidence>
<comment type="function">
    <text evidence="2 19">Cell wall formation.</text>
</comment>
<keyword evidence="7 19" id="KW-0963">Cytoplasm</keyword>
<dbReference type="InterPro" id="IPR006094">
    <property type="entry name" value="Oxid_FAD_bind_N"/>
</dbReference>
<evidence type="ECO:0000256" key="5">
    <source>
        <dbReference type="ARBA" id="ARBA00012518"/>
    </source>
</evidence>
<evidence type="ECO:0000256" key="13">
    <source>
        <dbReference type="ARBA" id="ARBA00022984"/>
    </source>
</evidence>
<evidence type="ECO:0000256" key="6">
    <source>
        <dbReference type="ARBA" id="ARBA00015188"/>
    </source>
</evidence>
<evidence type="ECO:0000256" key="18">
    <source>
        <dbReference type="ARBA" id="ARBA00048914"/>
    </source>
</evidence>
<dbReference type="GO" id="GO:0009252">
    <property type="term" value="P:peptidoglycan biosynthetic process"/>
    <property type="evidence" value="ECO:0007669"/>
    <property type="project" value="UniProtKB-UniRule"/>
</dbReference>
<dbReference type="GO" id="GO:0008762">
    <property type="term" value="F:UDP-N-acetylmuramate dehydrogenase activity"/>
    <property type="evidence" value="ECO:0007669"/>
    <property type="project" value="UniProtKB-UniRule"/>
</dbReference>
<dbReference type="KEGG" id="gti:FXF46_00200"/>
<organism evidence="21 22">
    <name type="scientific">Gluconobacter thailandicus</name>
    <dbReference type="NCBI Taxonomy" id="257438"/>
    <lineage>
        <taxon>Bacteria</taxon>
        <taxon>Pseudomonadati</taxon>
        <taxon>Pseudomonadota</taxon>
        <taxon>Alphaproteobacteria</taxon>
        <taxon>Acetobacterales</taxon>
        <taxon>Acetobacteraceae</taxon>
        <taxon>Gluconobacter</taxon>
    </lineage>
</organism>
<dbReference type="InterPro" id="IPR003170">
    <property type="entry name" value="MurB"/>
</dbReference>
<dbReference type="InterPro" id="IPR016167">
    <property type="entry name" value="FAD-bd_PCMH_sub1"/>
</dbReference>
<dbReference type="Gene3D" id="3.30.465.10">
    <property type="match status" value="1"/>
</dbReference>
<evidence type="ECO:0000256" key="10">
    <source>
        <dbReference type="ARBA" id="ARBA00022827"/>
    </source>
</evidence>
<dbReference type="EC" id="1.3.1.98" evidence="5 19"/>
<feature type="active site" evidence="19">
    <location>
        <position position="171"/>
    </location>
</feature>
<reference evidence="21 22" key="1">
    <citation type="submission" date="2019-08" db="EMBL/GenBank/DDBJ databases">
        <title>Gluconobacter frateurii HD924 genome.</title>
        <authorList>
            <person name="Liu Y."/>
            <person name="Zhang P."/>
        </authorList>
    </citation>
    <scope>NUCLEOTIDE SEQUENCE [LARGE SCALE GENOMIC DNA]</scope>
    <source>
        <strain evidence="21 22">HD924</strain>
    </source>
</reference>
<evidence type="ECO:0000256" key="4">
    <source>
        <dbReference type="ARBA" id="ARBA00004752"/>
    </source>
</evidence>
<evidence type="ECO:0000256" key="15">
    <source>
        <dbReference type="ARBA" id="ARBA00023306"/>
    </source>
</evidence>
<protein>
    <recommendedName>
        <fullName evidence="6 19">UDP-N-acetylenolpyruvoylglucosamine reductase</fullName>
        <ecNumber evidence="5 19">1.3.1.98</ecNumber>
    </recommendedName>
    <alternativeName>
        <fullName evidence="17 19">UDP-N-acetylmuramate dehydrogenase</fullName>
    </alternativeName>
</protein>
<evidence type="ECO:0000256" key="11">
    <source>
        <dbReference type="ARBA" id="ARBA00022857"/>
    </source>
</evidence>
<dbReference type="Pfam" id="PF02873">
    <property type="entry name" value="MurB_C"/>
    <property type="match status" value="1"/>
</dbReference>
<evidence type="ECO:0000256" key="2">
    <source>
        <dbReference type="ARBA" id="ARBA00003921"/>
    </source>
</evidence>
<comment type="cofactor">
    <cofactor evidence="1 19">
        <name>FAD</name>
        <dbReference type="ChEBI" id="CHEBI:57692"/>
    </cofactor>
</comment>
<dbReference type="Proteomes" id="UP000323560">
    <property type="component" value="Chromosome"/>
</dbReference>
<keyword evidence="8 19" id="KW-0132">Cell division</keyword>
<dbReference type="InterPro" id="IPR016166">
    <property type="entry name" value="FAD-bd_PCMH"/>
</dbReference>
<keyword evidence="12 19" id="KW-0133">Cell shape</keyword>
<comment type="similarity">
    <text evidence="19">Belongs to the MurB family.</text>
</comment>
<keyword evidence="9 19" id="KW-0285">Flavoprotein</keyword>
<dbReference type="Gene3D" id="3.30.43.10">
    <property type="entry name" value="Uridine Diphospho-n-acetylenolpyruvylglucosamine Reductase, domain 2"/>
    <property type="match status" value="1"/>
</dbReference>
<comment type="subcellular location">
    <subcellularLocation>
        <location evidence="3 19">Cytoplasm</location>
    </subcellularLocation>
</comment>
<evidence type="ECO:0000256" key="1">
    <source>
        <dbReference type="ARBA" id="ARBA00001974"/>
    </source>
</evidence>
<sequence length="304" mass="32706">MNDAFPVSRLRGRLTANAPLGARAWFRTGGPADWLFVPEDVEDLADLLRNRPTDLPLTVLGACSNVIIRDGGIEGVVVRLARGFSDIQVEADGIIAGAAALDVTVAEHSAAAGLAGLEFLVGIPGSIGGAVRMNAGAYGSDIKAVLDWAEILTADGELRRLSCEELGFDYRHSELPDGAIVIRARLRGTPDNPKAIRERLAEIRASREASQPVRARTGGSTFRNPEGHRAWALVDEAGCRGMMLGGAQVSEKHCNFLLNLGEATSEQLETLGETVRRKVLDQSGIDLHWEIRRIGRRNTGEKTV</sequence>
<dbReference type="Pfam" id="PF01565">
    <property type="entry name" value="FAD_binding_4"/>
    <property type="match status" value="1"/>
</dbReference>
<feature type="active site" description="Proton donor" evidence="19">
    <location>
        <position position="220"/>
    </location>
</feature>
<evidence type="ECO:0000313" key="22">
    <source>
        <dbReference type="Proteomes" id="UP000323560"/>
    </source>
</evidence>
<name>A0AAP9EP70_GLUTH</name>
<keyword evidence="13 19" id="KW-0573">Peptidoglycan synthesis</keyword>
<dbReference type="SUPFAM" id="SSF56194">
    <property type="entry name" value="Uridine diphospho-N-Acetylenolpyruvylglucosamine reductase, MurB, C-terminal domain"/>
    <property type="match status" value="1"/>
</dbReference>
<evidence type="ECO:0000256" key="16">
    <source>
        <dbReference type="ARBA" id="ARBA00023316"/>
    </source>
</evidence>
<proteinExistence type="inferred from homology"/>
<keyword evidence="16 19" id="KW-0961">Cell wall biogenesis/degradation</keyword>
<gene>
    <name evidence="19 21" type="primary">murB</name>
    <name evidence="21" type="ORF">FXF46_00200</name>
</gene>
<dbReference type="InterPro" id="IPR016169">
    <property type="entry name" value="FAD-bd_PCMH_sub2"/>
</dbReference>
<keyword evidence="11 19" id="KW-0521">NADP</keyword>
<dbReference type="GO" id="GO:0005829">
    <property type="term" value="C:cytosol"/>
    <property type="evidence" value="ECO:0007669"/>
    <property type="project" value="TreeGrafter"/>
</dbReference>
<dbReference type="AlphaFoldDB" id="A0AAP9EP70"/>
<dbReference type="PANTHER" id="PTHR21071">
    <property type="entry name" value="UDP-N-ACETYLENOLPYRUVOYLGLUCOSAMINE REDUCTASE"/>
    <property type="match status" value="1"/>
</dbReference>
<evidence type="ECO:0000256" key="8">
    <source>
        <dbReference type="ARBA" id="ARBA00022618"/>
    </source>
</evidence>
<dbReference type="SUPFAM" id="SSF56176">
    <property type="entry name" value="FAD-binding/transporter-associated domain-like"/>
    <property type="match status" value="1"/>
</dbReference>